<name>A0A0D8J4P3_9BACT</name>
<dbReference type="GO" id="GO:0003677">
    <property type="term" value="F:DNA binding"/>
    <property type="evidence" value="ECO:0007669"/>
    <property type="project" value="UniProtKB-KW"/>
</dbReference>
<evidence type="ECO:0000256" key="2">
    <source>
        <dbReference type="ARBA" id="ARBA00023125"/>
    </source>
</evidence>
<feature type="domain" description="HTH luxR-type" evidence="5">
    <location>
        <begin position="145"/>
        <end position="210"/>
    </location>
</feature>
<dbReference type="SUPFAM" id="SSF52172">
    <property type="entry name" value="CheY-like"/>
    <property type="match status" value="1"/>
</dbReference>
<dbReference type="SMART" id="SM00421">
    <property type="entry name" value="HTH_LUXR"/>
    <property type="match status" value="1"/>
</dbReference>
<dbReference type="AlphaFoldDB" id="A0A0D8J4P3"/>
<keyword evidence="8" id="KW-1185">Reference proteome</keyword>
<dbReference type="Gene3D" id="3.40.50.2300">
    <property type="match status" value="1"/>
</dbReference>
<dbReference type="SUPFAM" id="SSF46894">
    <property type="entry name" value="C-terminal effector domain of the bipartite response regulators"/>
    <property type="match status" value="1"/>
</dbReference>
<dbReference type="PROSITE" id="PS50043">
    <property type="entry name" value="HTH_LUXR_2"/>
    <property type="match status" value="1"/>
</dbReference>
<evidence type="ECO:0000313" key="7">
    <source>
        <dbReference type="EMBL" id="KJF41714.1"/>
    </source>
</evidence>
<dbReference type="InterPro" id="IPR011006">
    <property type="entry name" value="CheY-like_superfamily"/>
</dbReference>
<evidence type="ECO:0000256" key="4">
    <source>
        <dbReference type="PROSITE-ProRule" id="PRU00169"/>
    </source>
</evidence>
<reference evidence="7 8" key="1">
    <citation type="submission" date="2014-09" db="EMBL/GenBank/DDBJ databases">
        <title>Draft Genome Sequence of Draconibacterium sp. JN14CK-3.</title>
        <authorList>
            <person name="Dong C."/>
            <person name="Lai Q."/>
            <person name="Shao Z."/>
        </authorList>
    </citation>
    <scope>NUCLEOTIDE SEQUENCE [LARGE SCALE GENOMIC DNA]</scope>
    <source>
        <strain evidence="7 8">JN14CK-3</strain>
    </source>
</reference>
<organism evidence="7 8">
    <name type="scientific">Draconibacterium sediminis</name>
    <dbReference type="NCBI Taxonomy" id="1544798"/>
    <lineage>
        <taxon>Bacteria</taxon>
        <taxon>Pseudomonadati</taxon>
        <taxon>Bacteroidota</taxon>
        <taxon>Bacteroidia</taxon>
        <taxon>Marinilabiliales</taxon>
        <taxon>Prolixibacteraceae</taxon>
        <taxon>Draconibacterium</taxon>
    </lineage>
</organism>
<dbReference type="EMBL" id="JRHC01000010">
    <property type="protein sequence ID" value="KJF41714.1"/>
    <property type="molecule type" value="Genomic_DNA"/>
</dbReference>
<evidence type="ECO:0000256" key="3">
    <source>
        <dbReference type="ARBA" id="ARBA00023163"/>
    </source>
</evidence>
<evidence type="ECO:0008006" key="9">
    <source>
        <dbReference type="Google" id="ProtNLM"/>
    </source>
</evidence>
<evidence type="ECO:0000259" key="6">
    <source>
        <dbReference type="PROSITE" id="PS50110"/>
    </source>
</evidence>
<dbReference type="PROSITE" id="PS00622">
    <property type="entry name" value="HTH_LUXR_1"/>
    <property type="match status" value="1"/>
</dbReference>
<dbReference type="PANTHER" id="PTHR43214:SF41">
    <property type="entry name" value="NITRATE_NITRITE RESPONSE REGULATOR PROTEIN NARP"/>
    <property type="match status" value="1"/>
</dbReference>
<keyword evidence="3" id="KW-0804">Transcription</keyword>
<evidence type="ECO:0000256" key="1">
    <source>
        <dbReference type="ARBA" id="ARBA00023015"/>
    </source>
</evidence>
<gene>
    <name evidence="7" type="ORF">LH29_24245</name>
</gene>
<protein>
    <recommendedName>
        <fullName evidence="9">LuxR family transcriptional regulator</fullName>
    </recommendedName>
</protein>
<dbReference type="PROSITE" id="PS50110">
    <property type="entry name" value="RESPONSE_REGULATORY"/>
    <property type="match status" value="1"/>
</dbReference>
<dbReference type="CDD" id="cd06170">
    <property type="entry name" value="LuxR_C_like"/>
    <property type="match status" value="1"/>
</dbReference>
<evidence type="ECO:0000313" key="8">
    <source>
        <dbReference type="Proteomes" id="UP000032544"/>
    </source>
</evidence>
<feature type="domain" description="Response regulatory" evidence="6">
    <location>
        <begin position="3"/>
        <end position="119"/>
    </location>
</feature>
<sequence length="212" mass="24510">MCYIAILENYSLFCSGIRSVIEESGDFKIVFEAKTINDFMNKMKVEKPEVIIIDIIHCLDDGISIIKKIRRKTLRTPILLILSTDYSDYFEEYISLGVNGFVFNDAGSDALIDALKAMTKGEDHFPPRVWQLLKKYLRTKKVSATYEDKRILTNRELTILKLFCKGYTYKEIGVKLNISPRTVETHKKNIQTKISVRSTAEMIEFAYQNNLQ</sequence>
<dbReference type="Pfam" id="PF00072">
    <property type="entry name" value="Response_reg"/>
    <property type="match status" value="1"/>
</dbReference>
<dbReference type="Pfam" id="PF00196">
    <property type="entry name" value="GerE"/>
    <property type="match status" value="1"/>
</dbReference>
<dbReference type="PRINTS" id="PR00038">
    <property type="entry name" value="HTHLUXR"/>
</dbReference>
<evidence type="ECO:0000259" key="5">
    <source>
        <dbReference type="PROSITE" id="PS50043"/>
    </source>
</evidence>
<dbReference type="STRING" id="1544798.LH29_24245"/>
<feature type="modified residue" description="4-aspartylphosphate" evidence="4">
    <location>
        <position position="54"/>
    </location>
</feature>
<keyword evidence="2" id="KW-0238">DNA-binding</keyword>
<dbReference type="PANTHER" id="PTHR43214">
    <property type="entry name" value="TWO-COMPONENT RESPONSE REGULATOR"/>
    <property type="match status" value="1"/>
</dbReference>
<accession>A0A0D8J4P3</accession>
<dbReference type="InterPro" id="IPR000792">
    <property type="entry name" value="Tscrpt_reg_LuxR_C"/>
</dbReference>
<dbReference type="InterPro" id="IPR039420">
    <property type="entry name" value="WalR-like"/>
</dbReference>
<proteinExistence type="predicted"/>
<dbReference type="Proteomes" id="UP000032544">
    <property type="component" value="Unassembled WGS sequence"/>
</dbReference>
<dbReference type="InterPro" id="IPR001789">
    <property type="entry name" value="Sig_transdc_resp-reg_receiver"/>
</dbReference>
<keyword evidence="1" id="KW-0805">Transcription regulation</keyword>
<dbReference type="InterPro" id="IPR016032">
    <property type="entry name" value="Sig_transdc_resp-reg_C-effctor"/>
</dbReference>
<dbReference type="GO" id="GO:0000160">
    <property type="term" value="P:phosphorelay signal transduction system"/>
    <property type="evidence" value="ECO:0007669"/>
    <property type="project" value="InterPro"/>
</dbReference>
<dbReference type="GO" id="GO:0006355">
    <property type="term" value="P:regulation of DNA-templated transcription"/>
    <property type="evidence" value="ECO:0007669"/>
    <property type="project" value="InterPro"/>
</dbReference>
<comment type="caution">
    <text evidence="7">The sequence shown here is derived from an EMBL/GenBank/DDBJ whole genome shotgun (WGS) entry which is preliminary data.</text>
</comment>
<keyword evidence="4" id="KW-0597">Phosphoprotein</keyword>